<dbReference type="Proteomes" id="UP001142810">
    <property type="component" value="Unassembled WGS sequence"/>
</dbReference>
<dbReference type="SMART" id="SM00065">
    <property type="entry name" value="GAF"/>
    <property type="match status" value="1"/>
</dbReference>
<dbReference type="InterPro" id="IPR003018">
    <property type="entry name" value="GAF"/>
</dbReference>
<proteinExistence type="predicted"/>
<dbReference type="SUPFAM" id="SSF55781">
    <property type="entry name" value="GAF domain-like"/>
    <property type="match status" value="1"/>
</dbReference>
<comment type="caution">
    <text evidence="2">The sequence shown here is derived from an EMBL/GenBank/DDBJ whole genome shotgun (WGS) entry which is preliminary data.</text>
</comment>
<dbReference type="Pfam" id="PF01590">
    <property type="entry name" value="GAF"/>
    <property type="match status" value="1"/>
</dbReference>
<protein>
    <submittedName>
        <fullName evidence="2">GAF domain-containing protein</fullName>
    </submittedName>
</protein>
<dbReference type="Gene3D" id="3.30.450.40">
    <property type="match status" value="1"/>
</dbReference>
<reference evidence="2" key="1">
    <citation type="submission" date="2022-11" db="EMBL/GenBank/DDBJ databases">
        <title>Alteromonas sp. nov., isolated from sea water of the Qingdao.</title>
        <authorList>
            <person name="Wang Q."/>
        </authorList>
    </citation>
    <scope>NUCLEOTIDE SEQUENCE</scope>
    <source>
        <strain evidence="2">ASW11-7</strain>
    </source>
</reference>
<dbReference type="PANTHER" id="PTHR43102:SF2">
    <property type="entry name" value="GAF DOMAIN-CONTAINING PROTEIN"/>
    <property type="match status" value="1"/>
</dbReference>
<sequence>MRSYPELKNEVERLQSLYELSILDTPPEERFDKITRFAQEYFRCKICLISLVAEDRQWFKSRQGLNVCETPRDISFCTYAIAEEEYLIIPDAHEDFRFAKNPLVTGDPFIRAYAGIIVHSPDGHELGTLCIIHDKPREFSPKDIEMLKNFGEMVEQEFKKGFTPN</sequence>
<evidence type="ECO:0000313" key="3">
    <source>
        <dbReference type="Proteomes" id="UP001142810"/>
    </source>
</evidence>
<keyword evidence="3" id="KW-1185">Reference proteome</keyword>
<name>A0ABT3P398_9ALTE</name>
<accession>A0ABT3P398</accession>
<dbReference type="RefSeq" id="WP_265615922.1">
    <property type="nucleotide sequence ID" value="NZ_JAPFRD010000002.1"/>
</dbReference>
<evidence type="ECO:0000313" key="2">
    <source>
        <dbReference type="EMBL" id="MCW8107223.1"/>
    </source>
</evidence>
<evidence type="ECO:0000259" key="1">
    <source>
        <dbReference type="SMART" id="SM00065"/>
    </source>
</evidence>
<dbReference type="InterPro" id="IPR029016">
    <property type="entry name" value="GAF-like_dom_sf"/>
</dbReference>
<feature type="domain" description="GAF" evidence="1">
    <location>
        <begin position="26"/>
        <end position="159"/>
    </location>
</feature>
<dbReference type="EMBL" id="JAPFRD010000002">
    <property type="protein sequence ID" value="MCW8107223.1"/>
    <property type="molecule type" value="Genomic_DNA"/>
</dbReference>
<organism evidence="2 3">
    <name type="scientific">Alteromonas aquimaris</name>
    <dbReference type="NCBI Taxonomy" id="2998417"/>
    <lineage>
        <taxon>Bacteria</taxon>
        <taxon>Pseudomonadati</taxon>
        <taxon>Pseudomonadota</taxon>
        <taxon>Gammaproteobacteria</taxon>
        <taxon>Alteromonadales</taxon>
        <taxon>Alteromonadaceae</taxon>
        <taxon>Alteromonas/Salinimonas group</taxon>
        <taxon>Alteromonas</taxon>
    </lineage>
</organism>
<dbReference type="PANTHER" id="PTHR43102">
    <property type="entry name" value="SLR1143 PROTEIN"/>
    <property type="match status" value="1"/>
</dbReference>
<gene>
    <name evidence="2" type="ORF">OPS25_01730</name>
</gene>